<protein>
    <submittedName>
        <fullName evidence="1">Uncharacterized protein</fullName>
    </submittedName>
</protein>
<dbReference type="AlphaFoldDB" id="A0A5R8PF72"/>
<sequence>MADDNAGALQHWQNMKQQAISGELRMDDQIGAALRDRCETFRLELLDMRDDARNLGHVAGFGGLKSAQALQAKFAAAAVGGADGDPSANAVGRLDEAIQIVELMRDTYAAAIGKLQQTDQDNAAGVNNAGDGVR</sequence>
<dbReference type="OrthoDB" id="4482922at2"/>
<dbReference type="Proteomes" id="UP000308349">
    <property type="component" value="Unassembled WGS sequence"/>
</dbReference>
<evidence type="ECO:0000313" key="1">
    <source>
        <dbReference type="EMBL" id="TLG12167.1"/>
    </source>
</evidence>
<comment type="caution">
    <text evidence="1">The sequence shown here is derived from an EMBL/GenBank/DDBJ whole genome shotgun (WGS) entry which is preliminary data.</text>
</comment>
<accession>A0A5R8PF72</accession>
<dbReference type="EMBL" id="VBUU01000009">
    <property type="protein sequence ID" value="TLG12167.1"/>
    <property type="molecule type" value="Genomic_DNA"/>
</dbReference>
<proteinExistence type="predicted"/>
<evidence type="ECO:0000313" key="2">
    <source>
        <dbReference type="Proteomes" id="UP000308349"/>
    </source>
</evidence>
<gene>
    <name evidence="1" type="ORF">FEK35_11710</name>
</gene>
<reference evidence="1 2" key="1">
    <citation type="submission" date="2019-05" db="EMBL/GenBank/DDBJ databases">
        <title>Genomes sequences of two Nocardia cyriacigeorgica environmental isolates, type strains Nocardia asteroides ATCC 19247 and Nocardia cyriacigeorgica DSM 44484.</title>
        <authorList>
            <person name="Vautrin F."/>
            <person name="Bergeron E."/>
            <person name="Dubost A."/>
            <person name="Abrouk D."/>
            <person name="Rodriguez Nava V."/>
            <person name="Pujic P."/>
        </authorList>
    </citation>
    <scope>NUCLEOTIDE SEQUENCE [LARGE SCALE GENOMIC DNA]</scope>
    <source>
        <strain evidence="1 2">EML 1456</strain>
    </source>
</reference>
<name>A0A5R8PF72_9NOCA</name>
<dbReference type="RefSeq" id="WP_138456222.1">
    <property type="nucleotide sequence ID" value="NZ_VBUU01000009.1"/>
</dbReference>
<organism evidence="1 2">
    <name type="scientific">Nocardia cyriacigeorgica</name>
    <dbReference type="NCBI Taxonomy" id="135487"/>
    <lineage>
        <taxon>Bacteria</taxon>
        <taxon>Bacillati</taxon>
        <taxon>Actinomycetota</taxon>
        <taxon>Actinomycetes</taxon>
        <taxon>Mycobacteriales</taxon>
        <taxon>Nocardiaceae</taxon>
        <taxon>Nocardia</taxon>
    </lineage>
</organism>